<accession>A0A8H6TLD1</accession>
<evidence type="ECO:0000313" key="2">
    <source>
        <dbReference type="EMBL" id="KAF7318802.1"/>
    </source>
</evidence>
<dbReference type="OrthoDB" id="2898509at2759"/>
<dbReference type="PRINTS" id="PR00081">
    <property type="entry name" value="GDHRDH"/>
</dbReference>
<name>A0A8H6TLD1_MYCCL</name>
<organism evidence="2 3">
    <name type="scientific">Mycena chlorophos</name>
    <name type="common">Agaric fungus</name>
    <name type="synonym">Agaricus chlorophos</name>
    <dbReference type="NCBI Taxonomy" id="658473"/>
    <lineage>
        <taxon>Eukaryota</taxon>
        <taxon>Fungi</taxon>
        <taxon>Dikarya</taxon>
        <taxon>Basidiomycota</taxon>
        <taxon>Agaricomycotina</taxon>
        <taxon>Agaricomycetes</taxon>
        <taxon>Agaricomycetidae</taxon>
        <taxon>Agaricales</taxon>
        <taxon>Marasmiineae</taxon>
        <taxon>Mycenaceae</taxon>
        <taxon>Mycena</taxon>
    </lineage>
</organism>
<keyword evidence="3" id="KW-1185">Reference proteome</keyword>
<dbReference type="PANTHER" id="PTHR47534:SF3">
    <property type="entry name" value="ALCOHOL DEHYDROGENASE-LIKE C-TERMINAL DOMAIN-CONTAINING PROTEIN"/>
    <property type="match status" value="1"/>
</dbReference>
<comment type="caution">
    <text evidence="2">The sequence shown here is derived from an EMBL/GenBank/DDBJ whole genome shotgun (WGS) entry which is preliminary data.</text>
</comment>
<dbReference type="SUPFAM" id="SSF51735">
    <property type="entry name" value="NAD(P)-binding Rossmann-fold domains"/>
    <property type="match status" value="1"/>
</dbReference>
<dbReference type="GO" id="GO:0016491">
    <property type="term" value="F:oxidoreductase activity"/>
    <property type="evidence" value="ECO:0007669"/>
    <property type="project" value="UniProtKB-KW"/>
</dbReference>
<reference evidence="2" key="1">
    <citation type="submission" date="2020-05" db="EMBL/GenBank/DDBJ databases">
        <title>Mycena genomes resolve the evolution of fungal bioluminescence.</title>
        <authorList>
            <person name="Tsai I.J."/>
        </authorList>
    </citation>
    <scope>NUCLEOTIDE SEQUENCE</scope>
    <source>
        <strain evidence="2">110903Hualien_Pintung</strain>
    </source>
</reference>
<dbReference type="InterPro" id="IPR052228">
    <property type="entry name" value="Sec_Metab_Biosynth_Oxidored"/>
</dbReference>
<dbReference type="Gene3D" id="3.40.50.720">
    <property type="entry name" value="NAD(P)-binding Rossmann-like Domain"/>
    <property type="match status" value="1"/>
</dbReference>
<gene>
    <name evidence="2" type="ORF">HMN09_00215500</name>
</gene>
<sequence length="315" mass="34197">MPSLAQVQSDNASWVLPKTYIPVFIVVGGTSGLGQGIAEALGRHTHGRAHFIIVGRNRDAAEHSFAKFPAPEGSGIAHEFVECDLTSIAAVKRMCNSLLSRFPRIHLLVMTAGALTMQSAVTAEGLQASVALLYYARWTLINELLPALVAAKEAGEDARVFSVLNAGMGKRIDFDDLGLKKLMAPGSLSLGTLVQAAASIETYLDFMVMAYAHRNPGIPFVHATPGTVRTPVWDRSSSWTIRIFGMLMKFLGGSKVKTIEQCGEHQLYSIRHMPPGASWRGPDGDDMGNEKVCGTIEDADRLWVHTVEVVEAIRR</sequence>
<dbReference type="EMBL" id="JACAZE010000003">
    <property type="protein sequence ID" value="KAF7318802.1"/>
    <property type="molecule type" value="Genomic_DNA"/>
</dbReference>
<dbReference type="AlphaFoldDB" id="A0A8H6TLD1"/>
<evidence type="ECO:0000256" key="1">
    <source>
        <dbReference type="ARBA" id="ARBA00023002"/>
    </source>
</evidence>
<dbReference type="InterPro" id="IPR002347">
    <property type="entry name" value="SDR_fam"/>
</dbReference>
<proteinExistence type="predicted"/>
<dbReference type="Pfam" id="PF00106">
    <property type="entry name" value="adh_short"/>
    <property type="match status" value="1"/>
</dbReference>
<dbReference type="InterPro" id="IPR036291">
    <property type="entry name" value="NAD(P)-bd_dom_sf"/>
</dbReference>
<evidence type="ECO:0000313" key="3">
    <source>
        <dbReference type="Proteomes" id="UP000613580"/>
    </source>
</evidence>
<dbReference type="PANTHER" id="PTHR47534">
    <property type="entry name" value="YALI0E05731P"/>
    <property type="match status" value="1"/>
</dbReference>
<keyword evidence="1" id="KW-0560">Oxidoreductase</keyword>
<dbReference type="Proteomes" id="UP000613580">
    <property type="component" value="Unassembled WGS sequence"/>
</dbReference>
<protein>
    <submittedName>
        <fullName evidence="2">KR domain-containing protein</fullName>
    </submittedName>
</protein>